<dbReference type="Proteomes" id="UP000620124">
    <property type="component" value="Unassembled WGS sequence"/>
</dbReference>
<comment type="caution">
    <text evidence="2">The sequence shown here is derived from an EMBL/GenBank/DDBJ whole genome shotgun (WGS) entry which is preliminary data.</text>
</comment>
<evidence type="ECO:0000256" key="1">
    <source>
        <dbReference type="SAM" id="MobiDB-lite"/>
    </source>
</evidence>
<dbReference type="OrthoDB" id="3064486at2759"/>
<organism evidence="2 3">
    <name type="scientific">Mycena venus</name>
    <dbReference type="NCBI Taxonomy" id="2733690"/>
    <lineage>
        <taxon>Eukaryota</taxon>
        <taxon>Fungi</taxon>
        <taxon>Dikarya</taxon>
        <taxon>Basidiomycota</taxon>
        <taxon>Agaricomycotina</taxon>
        <taxon>Agaricomycetes</taxon>
        <taxon>Agaricomycetidae</taxon>
        <taxon>Agaricales</taxon>
        <taxon>Marasmiineae</taxon>
        <taxon>Mycenaceae</taxon>
        <taxon>Mycena</taxon>
    </lineage>
</organism>
<feature type="compositionally biased region" description="Low complexity" evidence="1">
    <location>
        <begin position="102"/>
        <end position="135"/>
    </location>
</feature>
<proteinExistence type="predicted"/>
<name>A0A8H7DGT9_9AGAR</name>
<keyword evidence="3" id="KW-1185">Reference proteome</keyword>
<dbReference type="AlphaFoldDB" id="A0A8H7DGT9"/>
<evidence type="ECO:0000313" key="2">
    <source>
        <dbReference type="EMBL" id="KAF7372627.1"/>
    </source>
</evidence>
<dbReference type="EMBL" id="JACAZI010000001">
    <property type="protein sequence ID" value="KAF7372627.1"/>
    <property type="molecule type" value="Genomic_DNA"/>
</dbReference>
<evidence type="ECO:0000313" key="3">
    <source>
        <dbReference type="Proteomes" id="UP000620124"/>
    </source>
</evidence>
<sequence length="367" mass="40981">MPLGPPYPSILLCTPIYRPDPGHEDRWKHQGPFYAVVSEVGKWRGAVTSVAALERMMQRYPDSRTFKASPWSRFDKLWTMDCKEYHNHEGEQPVIQEPMHPTTPESSAPSSPSTLTESTTSRLPSPLPSLTASPSKAGLRDENAPRNAPKLSKDDLDYLASSRPAPGPISMNQLNQQFTRVLGPQAVAPSIAPHLRDEPLPASPARQRTRTPMTAGEVQVALEREEPSRLLQTPCTDRAQSTHCRNETGQAFDQMVEGFNARWHKVVEEIVEARRRSKRGRDDSKNRAEARAAFDVMVADFVARKSEIVEEMLDARARGSTPVFYAVSGCNRVFQDRAPPGADLVFTCDEDELFEFLAEEVAGKMKI</sequence>
<reference evidence="2" key="1">
    <citation type="submission" date="2020-05" db="EMBL/GenBank/DDBJ databases">
        <title>Mycena genomes resolve the evolution of fungal bioluminescence.</title>
        <authorList>
            <person name="Tsai I.J."/>
        </authorList>
    </citation>
    <scope>NUCLEOTIDE SEQUENCE</scope>
    <source>
        <strain evidence="2">CCC161011</strain>
    </source>
</reference>
<feature type="region of interest" description="Disordered" evidence="1">
    <location>
        <begin position="92"/>
        <end position="171"/>
    </location>
</feature>
<gene>
    <name evidence="2" type="ORF">MVEN_00125800</name>
</gene>
<feature type="region of interest" description="Disordered" evidence="1">
    <location>
        <begin position="194"/>
        <end position="213"/>
    </location>
</feature>
<protein>
    <submittedName>
        <fullName evidence="2">Uncharacterized protein</fullName>
    </submittedName>
</protein>
<accession>A0A8H7DGT9</accession>